<sequence length="54" mass="6019">MLRAMEETVLDVAQTLAGSRVPRVPLSSGRSSSEFQFLQTTIAQNKGIGWHFRI</sequence>
<dbReference type="EnsemblPlants" id="Kaladp0046s0314.1.v1.1">
    <property type="protein sequence ID" value="Kaladp0046s0314.1.v1.1.CDS.1"/>
    <property type="gene ID" value="Kaladp0046s0314.v1.1"/>
</dbReference>
<proteinExistence type="predicted"/>
<dbReference type="Gramene" id="Kaladp0046s0314.1.v1.1">
    <property type="protein sequence ID" value="Kaladp0046s0314.1.v1.1.CDS.1"/>
    <property type="gene ID" value="Kaladp0046s0314.v1.1"/>
</dbReference>
<dbReference type="Proteomes" id="UP000594263">
    <property type="component" value="Unplaced"/>
</dbReference>
<accession>A0A7N0TV96</accession>
<keyword evidence="2" id="KW-1185">Reference proteome</keyword>
<organism evidence="1 2">
    <name type="scientific">Kalanchoe fedtschenkoi</name>
    <name type="common">Lavender scallops</name>
    <name type="synonym">South American air plant</name>
    <dbReference type="NCBI Taxonomy" id="63787"/>
    <lineage>
        <taxon>Eukaryota</taxon>
        <taxon>Viridiplantae</taxon>
        <taxon>Streptophyta</taxon>
        <taxon>Embryophyta</taxon>
        <taxon>Tracheophyta</taxon>
        <taxon>Spermatophyta</taxon>
        <taxon>Magnoliopsida</taxon>
        <taxon>eudicotyledons</taxon>
        <taxon>Gunneridae</taxon>
        <taxon>Pentapetalae</taxon>
        <taxon>Saxifragales</taxon>
        <taxon>Crassulaceae</taxon>
        <taxon>Kalanchoe</taxon>
    </lineage>
</organism>
<evidence type="ECO:0000313" key="2">
    <source>
        <dbReference type="Proteomes" id="UP000594263"/>
    </source>
</evidence>
<reference evidence="1" key="1">
    <citation type="submission" date="2021-01" db="UniProtKB">
        <authorList>
            <consortium name="EnsemblPlants"/>
        </authorList>
    </citation>
    <scope>IDENTIFICATION</scope>
</reference>
<dbReference type="AlphaFoldDB" id="A0A7N0TV96"/>
<evidence type="ECO:0000313" key="1">
    <source>
        <dbReference type="EnsemblPlants" id="Kaladp0046s0314.1.v1.1.CDS.1"/>
    </source>
</evidence>
<name>A0A7N0TV96_KALFE</name>
<protein>
    <submittedName>
        <fullName evidence="1">Uncharacterized protein</fullName>
    </submittedName>
</protein>